<sequence>MKFIRTLGYWVVSLIFIASLISFIQLISFWGIYLTLTSEVTSPYLVDWEFTFSLLLAAIGSAILQVVIFFIPFRFYDRIKEKWGLI</sequence>
<protein>
    <submittedName>
        <fullName evidence="2">Uncharacterized protein</fullName>
    </submittedName>
</protein>
<evidence type="ECO:0000256" key="1">
    <source>
        <dbReference type="SAM" id="Phobius"/>
    </source>
</evidence>
<proteinExistence type="predicted"/>
<reference evidence="2" key="1">
    <citation type="journal article" date="2015" name="Nature">
        <title>Complex archaea that bridge the gap between prokaryotes and eukaryotes.</title>
        <authorList>
            <person name="Spang A."/>
            <person name="Saw J.H."/>
            <person name="Jorgensen S.L."/>
            <person name="Zaremba-Niedzwiedzka K."/>
            <person name="Martijn J."/>
            <person name="Lind A.E."/>
            <person name="van Eijk R."/>
            <person name="Schleper C."/>
            <person name="Guy L."/>
            <person name="Ettema T.J."/>
        </authorList>
    </citation>
    <scope>NUCLEOTIDE SEQUENCE</scope>
</reference>
<organism evidence="2">
    <name type="scientific">marine sediment metagenome</name>
    <dbReference type="NCBI Taxonomy" id="412755"/>
    <lineage>
        <taxon>unclassified sequences</taxon>
        <taxon>metagenomes</taxon>
        <taxon>ecological metagenomes</taxon>
    </lineage>
</organism>
<evidence type="ECO:0000313" key="2">
    <source>
        <dbReference type="EMBL" id="KKM63672.1"/>
    </source>
</evidence>
<keyword evidence="1" id="KW-0812">Transmembrane</keyword>
<accession>A0A0F9M332</accession>
<keyword evidence="1" id="KW-0472">Membrane</keyword>
<feature type="transmembrane region" description="Helical" evidence="1">
    <location>
        <begin position="7"/>
        <end position="32"/>
    </location>
</feature>
<comment type="caution">
    <text evidence="2">The sequence shown here is derived from an EMBL/GenBank/DDBJ whole genome shotgun (WGS) entry which is preliminary data.</text>
</comment>
<dbReference type="EMBL" id="LAZR01011057">
    <property type="protein sequence ID" value="KKM63672.1"/>
    <property type="molecule type" value="Genomic_DNA"/>
</dbReference>
<feature type="transmembrane region" description="Helical" evidence="1">
    <location>
        <begin position="52"/>
        <end position="73"/>
    </location>
</feature>
<dbReference type="AlphaFoldDB" id="A0A0F9M332"/>
<gene>
    <name evidence="2" type="ORF">LCGC14_1509160</name>
</gene>
<keyword evidence="1" id="KW-1133">Transmembrane helix</keyword>
<name>A0A0F9M332_9ZZZZ</name>